<proteinExistence type="predicted"/>
<feature type="compositionally biased region" description="Pro residues" evidence="1">
    <location>
        <begin position="7"/>
        <end position="22"/>
    </location>
</feature>
<evidence type="ECO:0000313" key="3">
    <source>
        <dbReference type="EMBL" id="TKV60236.1"/>
    </source>
</evidence>
<evidence type="ECO:0000256" key="1">
    <source>
        <dbReference type="SAM" id="MobiDB-lite"/>
    </source>
</evidence>
<gene>
    <name evidence="3" type="ORF">FDO65_00420</name>
</gene>
<keyword evidence="2" id="KW-1133">Transmembrane helix</keyword>
<feature type="region of interest" description="Disordered" evidence="1">
    <location>
        <begin position="1"/>
        <end position="39"/>
    </location>
</feature>
<keyword evidence="2" id="KW-0812">Transmembrane</keyword>
<dbReference type="EMBL" id="SZZH01000001">
    <property type="protein sequence ID" value="TKV60236.1"/>
    <property type="molecule type" value="Genomic_DNA"/>
</dbReference>
<accession>A0A4U6QJJ2</accession>
<feature type="transmembrane region" description="Helical" evidence="2">
    <location>
        <begin position="60"/>
        <end position="79"/>
    </location>
</feature>
<reference evidence="3 4" key="1">
    <citation type="submission" date="2019-05" db="EMBL/GenBank/DDBJ databases">
        <title>Nakamurella sp. N5BH11, whole genome shotgun sequence.</title>
        <authorList>
            <person name="Tuo L."/>
        </authorList>
    </citation>
    <scope>NUCLEOTIDE SEQUENCE [LARGE SCALE GENOMIC DNA]</scope>
    <source>
        <strain evidence="3 4">N5BH11</strain>
    </source>
</reference>
<organism evidence="3 4">
    <name type="scientific">Nakamurella flava</name>
    <dbReference type="NCBI Taxonomy" id="2576308"/>
    <lineage>
        <taxon>Bacteria</taxon>
        <taxon>Bacillati</taxon>
        <taxon>Actinomycetota</taxon>
        <taxon>Actinomycetes</taxon>
        <taxon>Nakamurellales</taxon>
        <taxon>Nakamurellaceae</taxon>
        <taxon>Nakamurella</taxon>
    </lineage>
</organism>
<evidence type="ECO:0000256" key="2">
    <source>
        <dbReference type="SAM" id="Phobius"/>
    </source>
</evidence>
<protein>
    <submittedName>
        <fullName evidence="3">DUF3099 domain-containing protein</fullName>
    </submittedName>
</protein>
<dbReference type="Proteomes" id="UP000306985">
    <property type="component" value="Unassembled WGS sequence"/>
</dbReference>
<evidence type="ECO:0000313" key="4">
    <source>
        <dbReference type="Proteomes" id="UP000306985"/>
    </source>
</evidence>
<dbReference type="RefSeq" id="WP_137447539.1">
    <property type="nucleotide sequence ID" value="NZ_SZZH01000001.1"/>
</dbReference>
<dbReference type="InterPro" id="IPR021449">
    <property type="entry name" value="DUF3099"/>
</dbReference>
<comment type="caution">
    <text evidence="3">The sequence shown here is derived from an EMBL/GenBank/DDBJ whole genome shotgun (WGS) entry which is preliminary data.</text>
</comment>
<dbReference type="OrthoDB" id="5188998at2"/>
<dbReference type="AlphaFoldDB" id="A0A4U6QJJ2"/>
<name>A0A4U6QJJ2_9ACTN</name>
<sequence>MTAPQTPGSPTPKSPFSAPPPISQTRRQIRKERERTERATVITAAEPAYDEQLRARQKRYFITMSMRIPLLLLSIGLWALGVPVWVVLIVAAASIPLPWMAVLMANDRAPRTSRPAPKPVVNDQRALPPARREIVDSD</sequence>
<keyword evidence="4" id="KW-1185">Reference proteome</keyword>
<dbReference type="Pfam" id="PF11298">
    <property type="entry name" value="DUF3099"/>
    <property type="match status" value="1"/>
</dbReference>
<feature type="region of interest" description="Disordered" evidence="1">
    <location>
        <begin position="109"/>
        <end position="138"/>
    </location>
</feature>
<keyword evidence="2" id="KW-0472">Membrane</keyword>